<name>A0A4U5M1B7_STECR</name>
<organism evidence="1 2">
    <name type="scientific">Steinernema carpocapsae</name>
    <name type="common">Entomopathogenic nematode</name>
    <dbReference type="NCBI Taxonomy" id="34508"/>
    <lineage>
        <taxon>Eukaryota</taxon>
        <taxon>Metazoa</taxon>
        <taxon>Ecdysozoa</taxon>
        <taxon>Nematoda</taxon>
        <taxon>Chromadorea</taxon>
        <taxon>Rhabditida</taxon>
        <taxon>Tylenchina</taxon>
        <taxon>Panagrolaimomorpha</taxon>
        <taxon>Strongyloidoidea</taxon>
        <taxon>Steinernematidae</taxon>
        <taxon>Steinernema</taxon>
    </lineage>
</organism>
<dbReference type="AlphaFoldDB" id="A0A4U5M1B7"/>
<evidence type="ECO:0000313" key="1">
    <source>
        <dbReference type="EMBL" id="TKR62450.1"/>
    </source>
</evidence>
<gene>
    <name evidence="1" type="ORF">L596_026407</name>
</gene>
<keyword evidence="2" id="KW-1185">Reference proteome</keyword>
<accession>A0A4U5M1B7</accession>
<comment type="caution">
    <text evidence="1">The sequence shown here is derived from an EMBL/GenBank/DDBJ whole genome shotgun (WGS) entry which is preliminary data.</text>
</comment>
<dbReference type="EMBL" id="AZBU02000010">
    <property type="protein sequence ID" value="TKR62450.1"/>
    <property type="molecule type" value="Genomic_DNA"/>
</dbReference>
<reference evidence="1 2" key="2">
    <citation type="journal article" date="2019" name="G3 (Bethesda)">
        <title>Hybrid Assembly of the Genome of the Entomopathogenic Nematode Steinernema carpocapsae Identifies the X-Chromosome.</title>
        <authorList>
            <person name="Serra L."/>
            <person name="Macchietto M."/>
            <person name="Macias-Munoz A."/>
            <person name="McGill C.J."/>
            <person name="Rodriguez I.M."/>
            <person name="Rodriguez B."/>
            <person name="Murad R."/>
            <person name="Mortazavi A."/>
        </authorList>
    </citation>
    <scope>NUCLEOTIDE SEQUENCE [LARGE SCALE GENOMIC DNA]</scope>
    <source>
        <strain evidence="1 2">ALL</strain>
    </source>
</reference>
<protein>
    <submittedName>
        <fullName evidence="1">Uncharacterized protein</fullName>
    </submittedName>
</protein>
<reference evidence="1 2" key="1">
    <citation type="journal article" date="2015" name="Genome Biol.">
        <title>Comparative genomics of Steinernema reveals deeply conserved gene regulatory networks.</title>
        <authorList>
            <person name="Dillman A.R."/>
            <person name="Macchietto M."/>
            <person name="Porter C.F."/>
            <person name="Rogers A."/>
            <person name="Williams B."/>
            <person name="Antoshechkin I."/>
            <person name="Lee M.M."/>
            <person name="Goodwin Z."/>
            <person name="Lu X."/>
            <person name="Lewis E.E."/>
            <person name="Goodrich-Blair H."/>
            <person name="Stock S.P."/>
            <person name="Adams B.J."/>
            <person name="Sternberg P.W."/>
            <person name="Mortazavi A."/>
        </authorList>
    </citation>
    <scope>NUCLEOTIDE SEQUENCE [LARGE SCALE GENOMIC DNA]</scope>
    <source>
        <strain evidence="1 2">ALL</strain>
    </source>
</reference>
<dbReference type="Proteomes" id="UP000298663">
    <property type="component" value="Unassembled WGS sequence"/>
</dbReference>
<proteinExistence type="predicted"/>
<sequence length="88" mass="10059">MLSVKYIDLVTTFENGKYLLWNQTKGMCLAEEGAEWEGSFCQTKCPVTGRHGLVKRTKNTRNVCLRRYVIATSSFILTNAKENRPIEV</sequence>
<evidence type="ECO:0000313" key="2">
    <source>
        <dbReference type="Proteomes" id="UP000298663"/>
    </source>
</evidence>